<dbReference type="AlphaFoldDB" id="A0A4Q2U8E5"/>
<dbReference type="RefSeq" id="WP_129227657.1">
    <property type="nucleotide sequence ID" value="NZ_QYBB01000016.1"/>
</dbReference>
<gene>
    <name evidence="1" type="ORF">D3273_14775</name>
</gene>
<evidence type="ECO:0000313" key="1">
    <source>
        <dbReference type="EMBL" id="RYC31155.1"/>
    </source>
</evidence>
<evidence type="ECO:0008006" key="3">
    <source>
        <dbReference type="Google" id="ProtNLM"/>
    </source>
</evidence>
<reference evidence="1 2" key="1">
    <citation type="submission" date="2018-12" db="EMBL/GenBank/DDBJ databases">
        <authorList>
            <person name="Grouzdev D.S."/>
            <person name="Krutkina M.S."/>
        </authorList>
    </citation>
    <scope>NUCLEOTIDE SEQUENCE [LARGE SCALE GENOMIC DNA]</scope>
    <source>
        <strain evidence="1 2">RmlP026</strain>
    </source>
</reference>
<dbReference type="Proteomes" id="UP000290759">
    <property type="component" value="Unassembled WGS sequence"/>
</dbReference>
<reference evidence="1 2" key="2">
    <citation type="submission" date="2019-02" db="EMBL/GenBank/DDBJ databases">
        <title>'Lichenibacterium ramalinii' gen. nov. sp. nov., 'Lichenibacterium minor' gen. nov. sp. nov.</title>
        <authorList>
            <person name="Pankratov T."/>
        </authorList>
    </citation>
    <scope>NUCLEOTIDE SEQUENCE [LARGE SCALE GENOMIC DNA]</scope>
    <source>
        <strain evidence="1 2">RmlP026</strain>
    </source>
</reference>
<dbReference type="OrthoDB" id="7412671at2"/>
<sequence length="118" mass="12786">MSKDKGWKEVRAEWREVVLVCRKCSRKLDGGFGPDGDDTFAKALRRSLDEGELRKVKALRREVAVVEVGCLDVCPKRAVAVVLGSTPGRMTLVPEGAAMDEVVGRLGLGRPAPPDAAR</sequence>
<protein>
    <recommendedName>
        <fullName evidence="3">(2Fe-2S) ferredoxin domain-containing protein</fullName>
    </recommendedName>
</protein>
<proteinExistence type="predicted"/>
<comment type="caution">
    <text evidence="1">The sequence shown here is derived from an EMBL/GenBank/DDBJ whole genome shotgun (WGS) entry which is preliminary data.</text>
</comment>
<evidence type="ECO:0000313" key="2">
    <source>
        <dbReference type="Proteomes" id="UP000290759"/>
    </source>
</evidence>
<keyword evidence="2" id="KW-1185">Reference proteome</keyword>
<organism evidence="1 2">
    <name type="scientific">Lichenibacterium minor</name>
    <dbReference type="NCBI Taxonomy" id="2316528"/>
    <lineage>
        <taxon>Bacteria</taxon>
        <taxon>Pseudomonadati</taxon>
        <taxon>Pseudomonadota</taxon>
        <taxon>Alphaproteobacteria</taxon>
        <taxon>Hyphomicrobiales</taxon>
        <taxon>Lichenihabitantaceae</taxon>
        <taxon>Lichenibacterium</taxon>
    </lineage>
</organism>
<accession>A0A4Q2U8E5</accession>
<name>A0A4Q2U8E5_9HYPH</name>
<dbReference type="EMBL" id="QYBB01000016">
    <property type="protein sequence ID" value="RYC31155.1"/>
    <property type="molecule type" value="Genomic_DNA"/>
</dbReference>